<feature type="domain" description="DUF5753" evidence="1">
    <location>
        <begin position="2"/>
        <end position="109"/>
    </location>
</feature>
<name>A0A931GM62_9ACTN</name>
<protein>
    <submittedName>
        <fullName evidence="2">Tetratricopeptide (TPR) repeat protein</fullName>
    </submittedName>
</protein>
<evidence type="ECO:0000259" key="1">
    <source>
        <dbReference type="Pfam" id="PF19054"/>
    </source>
</evidence>
<organism evidence="2 3">
    <name type="scientific">Actinomadura viridis</name>
    <dbReference type="NCBI Taxonomy" id="58110"/>
    <lineage>
        <taxon>Bacteria</taxon>
        <taxon>Bacillati</taxon>
        <taxon>Actinomycetota</taxon>
        <taxon>Actinomycetes</taxon>
        <taxon>Streptosporangiales</taxon>
        <taxon>Thermomonosporaceae</taxon>
        <taxon>Actinomadura</taxon>
    </lineage>
</organism>
<evidence type="ECO:0000313" key="2">
    <source>
        <dbReference type="EMBL" id="MBG6092838.1"/>
    </source>
</evidence>
<gene>
    <name evidence="2" type="ORF">IW256_006951</name>
</gene>
<dbReference type="SUPFAM" id="SSF48452">
    <property type="entry name" value="TPR-like"/>
    <property type="match status" value="1"/>
</dbReference>
<dbReference type="InterPro" id="IPR043917">
    <property type="entry name" value="DUF5753"/>
</dbReference>
<keyword evidence="3" id="KW-1185">Reference proteome</keyword>
<dbReference type="Gene3D" id="1.25.40.10">
    <property type="entry name" value="Tetratricopeptide repeat domain"/>
    <property type="match status" value="1"/>
</dbReference>
<reference evidence="2" key="1">
    <citation type="submission" date="2020-11" db="EMBL/GenBank/DDBJ databases">
        <title>Sequencing the genomes of 1000 actinobacteria strains.</title>
        <authorList>
            <person name="Klenk H.-P."/>
        </authorList>
    </citation>
    <scope>NUCLEOTIDE SEQUENCE</scope>
    <source>
        <strain evidence="2">DSM 43175</strain>
    </source>
</reference>
<proteinExistence type="predicted"/>
<sequence>MVGLLQCEDYARVLLPADGMAIEARLKRQQVLNRQPPPRVRIVLGESVLARRVGSREVMRAQCAHLLEVSQLENVTLQIAPTAHYRGVSGSFSIATQPTGDQLVHLVEVGRGHRRVSYDDLHRPIDYRQDQQRGHRMWPLGFILVQADDLEYMVRTHSGCISPHMVSRLVESGHLGEVEFQARRGEWFCAREWARLLGEQGRHAEALEVLAPYVATGWWEAAETTAELLEGWGRFEEAIELARPYAEAGDRCALVFFGPLLARHGRGDEAVALLRPYIGDWFVATALVKAAGSAGLDEDAAALLAARIDTAEFACDDPSCDRRNIEPSNAIDLLAGIRERQGRLNEAITLLRRREVTSVNGRDQLADLLARHDRIAELRAYAETEFHGHAAQSLAEFLEERGDVEGAIAVYRRSADSPEHRFHGPVHLAELLVRHGRGDEATEVIRSLADSPGGAEDWIVHMLCTLYADQGRPEDGLAYLDSLKARRGEEEWLFFQMRLPLMVACGRREEAIKEARAHPEGGTSYAASAIAGLLAGAGRTEEAVAVLERQDGSAHALAEYLFELGRIEDAVAVLQQSTPGPIPSPWTDALADEPPF</sequence>
<dbReference type="Pfam" id="PF19054">
    <property type="entry name" value="DUF5753"/>
    <property type="match status" value="1"/>
</dbReference>
<evidence type="ECO:0000313" key="3">
    <source>
        <dbReference type="Proteomes" id="UP000614047"/>
    </source>
</evidence>
<dbReference type="AlphaFoldDB" id="A0A931GM62"/>
<dbReference type="EMBL" id="JADOUA010000001">
    <property type="protein sequence ID" value="MBG6092838.1"/>
    <property type="molecule type" value="Genomic_DNA"/>
</dbReference>
<dbReference type="Proteomes" id="UP000614047">
    <property type="component" value="Unassembled WGS sequence"/>
</dbReference>
<accession>A0A931GM62</accession>
<dbReference type="InterPro" id="IPR011990">
    <property type="entry name" value="TPR-like_helical_dom_sf"/>
</dbReference>
<comment type="caution">
    <text evidence="2">The sequence shown here is derived from an EMBL/GenBank/DDBJ whole genome shotgun (WGS) entry which is preliminary data.</text>
</comment>